<name>A0A9W6Z8S8_AMBMO</name>
<dbReference type="EMBL" id="BSXU01007810">
    <property type="protein sequence ID" value="GMG56549.1"/>
    <property type="molecule type" value="Genomic_DNA"/>
</dbReference>
<dbReference type="Proteomes" id="UP001165063">
    <property type="component" value="Unassembled WGS sequence"/>
</dbReference>
<gene>
    <name evidence="1" type="ORF">Amon01_000861600</name>
</gene>
<evidence type="ECO:0000313" key="2">
    <source>
        <dbReference type="Proteomes" id="UP001165063"/>
    </source>
</evidence>
<organism evidence="1 2">
    <name type="scientific">Ambrosiozyma monospora</name>
    <name type="common">Yeast</name>
    <name type="synonym">Endomycopsis monosporus</name>
    <dbReference type="NCBI Taxonomy" id="43982"/>
    <lineage>
        <taxon>Eukaryota</taxon>
        <taxon>Fungi</taxon>
        <taxon>Dikarya</taxon>
        <taxon>Ascomycota</taxon>
        <taxon>Saccharomycotina</taxon>
        <taxon>Pichiomycetes</taxon>
        <taxon>Pichiales</taxon>
        <taxon>Pichiaceae</taxon>
        <taxon>Ambrosiozyma</taxon>
    </lineage>
</organism>
<keyword evidence="2" id="KW-1185">Reference proteome</keyword>
<protein>
    <submittedName>
        <fullName evidence="1">Unnamed protein product</fullName>
    </submittedName>
</protein>
<proteinExistence type="predicted"/>
<comment type="caution">
    <text evidence="1">The sequence shown here is derived from an EMBL/GenBank/DDBJ whole genome shotgun (WGS) entry which is preliminary data.</text>
</comment>
<sequence>MRMNEKNLPPILINANDKNKLSEPALSASVAKMKQPSVAVTKIKQNVPVTETKQQNVPAPISSAQKLEPVVGTMSKKRLNNPVKSKTHKRKRLRKNIVEEDLEFSD</sequence>
<accession>A0A9W6Z8S8</accession>
<dbReference type="AlphaFoldDB" id="A0A9W6Z8S8"/>
<evidence type="ECO:0000313" key="1">
    <source>
        <dbReference type="EMBL" id="GMG56549.1"/>
    </source>
</evidence>
<reference evidence="1" key="1">
    <citation type="submission" date="2023-04" db="EMBL/GenBank/DDBJ databases">
        <title>Ambrosiozyma monospora NBRC 1965.</title>
        <authorList>
            <person name="Ichikawa N."/>
            <person name="Sato H."/>
            <person name="Tonouchi N."/>
        </authorList>
    </citation>
    <scope>NUCLEOTIDE SEQUENCE</scope>
    <source>
        <strain evidence="1">NBRC 1965</strain>
    </source>
</reference>